<protein>
    <submittedName>
        <fullName evidence="5">DUF1972 domain-containing protein</fullName>
    </submittedName>
</protein>
<dbReference type="Gene3D" id="3.40.50.2000">
    <property type="entry name" value="Glycogen Phosphorylase B"/>
    <property type="match status" value="2"/>
</dbReference>
<gene>
    <name evidence="5" type="ORF">QUG92_13755</name>
</gene>
<dbReference type="EMBL" id="JAUCML010000009">
    <property type="protein sequence ID" value="MDM7886173.1"/>
    <property type="molecule type" value="Genomic_DNA"/>
</dbReference>
<dbReference type="Pfam" id="PF00534">
    <property type="entry name" value="Glycos_transf_1"/>
    <property type="match status" value="1"/>
</dbReference>
<dbReference type="Pfam" id="PF13579">
    <property type="entry name" value="Glyco_trans_4_4"/>
    <property type="match status" value="1"/>
</dbReference>
<feature type="domain" description="Glycosyltransferase subfamily 4-like N-terminal" evidence="4">
    <location>
        <begin position="25"/>
        <end position="165"/>
    </location>
</feature>
<evidence type="ECO:0000313" key="5">
    <source>
        <dbReference type="EMBL" id="MDM7886173.1"/>
    </source>
</evidence>
<comment type="caution">
    <text evidence="5">The sequence shown here is derived from an EMBL/GenBank/DDBJ whole genome shotgun (WGS) entry which is preliminary data.</text>
</comment>
<name>A0ABT7T9E3_9MICO</name>
<keyword evidence="6" id="KW-1185">Reference proteome</keyword>
<keyword evidence="2" id="KW-0808">Transferase</keyword>
<accession>A0ABT7T9E3</accession>
<dbReference type="SUPFAM" id="SSF53756">
    <property type="entry name" value="UDP-Glycosyltransferase/glycogen phosphorylase"/>
    <property type="match status" value="1"/>
</dbReference>
<evidence type="ECO:0000313" key="6">
    <source>
        <dbReference type="Proteomes" id="UP001237823"/>
    </source>
</evidence>
<reference evidence="5 6" key="1">
    <citation type="submission" date="2023-06" db="EMBL/GenBank/DDBJ databases">
        <authorList>
            <person name="Feng G."/>
            <person name="Li J."/>
            <person name="Zhu H."/>
        </authorList>
    </citation>
    <scope>NUCLEOTIDE SEQUENCE [LARGE SCALE GENOMIC DNA]</scope>
    <source>
        <strain evidence="5 6">RHCKG23</strain>
    </source>
</reference>
<sequence>MQASARKQAHSVAIIGTRGYPNYYGGFETAVRFLAPALAEDGWTVTVYGRRGGSDLTRGVGDPRIRVVETWGIDSKALSTLTYGLSAAVHAFFAKPDVAIVMNVANGFWLPLLRFRGIPTLLNVDGLEWTRDKWGRSAKAVFRAGARMSAKWATRLIADSKHIASFWKTNFARDSMFIPYGAMERPALPLPDGLEHRRYILLVARFVEENTISPFLEAAESLAADHDVVVVGSSGYGSELDSKVAALAARSPRVTWLGHVADDDRLHALWQHCGAYFHGHSVGGTNPALVQAMLLGAPTVARDTVYNREVLGETLFGFVKPEAASIRVGIAEILRDREKQEAEAVRAQARARVDYSWAGVAASYSRAALDLLESSRQR</sequence>
<dbReference type="InterPro" id="IPR001296">
    <property type="entry name" value="Glyco_trans_1"/>
</dbReference>
<proteinExistence type="predicted"/>
<keyword evidence="1" id="KW-0328">Glycosyltransferase</keyword>
<organism evidence="5 6">
    <name type="scientific">Curtobacterium citri</name>
    <dbReference type="NCBI Taxonomy" id="3055139"/>
    <lineage>
        <taxon>Bacteria</taxon>
        <taxon>Bacillati</taxon>
        <taxon>Actinomycetota</taxon>
        <taxon>Actinomycetes</taxon>
        <taxon>Micrococcales</taxon>
        <taxon>Microbacteriaceae</taxon>
        <taxon>Curtobacterium</taxon>
    </lineage>
</organism>
<feature type="domain" description="Glycosyl transferase family 1" evidence="3">
    <location>
        <begin position="196"/>
        <end position="342"/>
    </location>
</feature>
<dbReference type="InterPro" id="IPR028098">
    <property type="entry name" value="Glyco_trans_4-like_N"/>
</dbReference>
<dbReference type="Proteomes" id="UP001237823">
    <property type="component" value="Unassembled WGS sequence"/>
</dbReference>
<evidence type="ECO:0000256" key="1">
    <source>
        <dbReference type="ARBA" id="ARBA00022676"/>
    </source>
</evidence>
<evidence type="ECO:0000259" key="3">
    <source>
        <dbReference type="Pfam" id="PF00534"/>
    </source>
</evidence>
<dbReference type="RefSeq" id="WP_289459450.1">
    <property type="nucleotide sequence ID" value="NZ_JAUCML010000009.1"/>
</dbReference>
<evidence type="ECO:0000256" key="2">
    <source>
        <dbReference type="ARBA" id="ARBA00022679"/>
    </source>
</evidence>
<dbReference type="PANTHER" id="PTHR12526:SF510">
    <property type="entry name" value="D-INOSITOL 3-PHOSPHATE GLYCOSYLTRANSFERASE"/>
    <property type="match status" value="1"/>
</dbReference>
<dbReference type="PANTHER" id="PTHR12526">
    <property type="entry name" value="GLYCOSYLTRANSFERASE"/>
    <property type="match status" value="1"/>
</dbReference>
<evidence type="ECO:0000259" key="4">
    <source>
        <dbReference type="Pfam" id="PF13579"/>
    </source>
</evidence>